<evidence type="ECO:0000313" key="2">
    <source>
        <dbReference type="Proteomes" id="UP000286246"/>
    </source>
</evidence>
<keyword evidence="2" id="KW-1185">Reference proteome</keyword>
<organism evidence="1 2">
    <name type="scientific">Sphingobacterium detergens</name>
    <dbReference type="NCBI Taxonomy" id="1145106"/>
    <lineage>
        <taxon>Bacteria</taxon>
        <taxon>Pseudomonadati</taxon>
        <taxon>Bacteroidota</taxon>
        <taxon>Sphingobacteriia</taxon>
        <taxon>Sphingobacteriales</taxon>
        <taxon>Sphingobacteriaceae</taxon>
        <taxon>Sphingobacterium</taxon>
    </lineage>
</organism>
<name>A0A420AG68_SPHD1</name>
<gene>
    <name evidence="1" type="ORF">DFQ12_5175</name>
</gene>
<accession>A0A420AG68</accession>
<reference evidence="1 2" key="1">
    <citation type="submission" date="2018-09" db="EMBL/GenBank/DDBJ databases">
        <title>Genomic Encyclopedia of Type Strains, Phase III (KMG-III): the genomes of soil and plant-associated and newly described type strains.</title>
        <authorList>
            <person name="Whitman W."/>
        </authorList>
    </citation>
    <scope>NUCLEOTIDE SEQUENCE [LARGE SCALE GENOMIC DNA]</scope>
    <source>
        <strain evidence="1 2">CECT 7938</strain>
    </source>
</reference>
<comment type="caution">
    <text evidence="1">The sequence shown here is derived from an EMBL/GenBank/DDBJ whole genome shotgun (WGS) entry which is preliminary data.</text>
</comment>
<protein>
    <submittedName>
        <fullName evidence="1">Uncharacterized protein</fullName>
    </submittedName>
</protein>
<dbReference type="EMBL" id="RAPY01000007">
    <property type="protein sequence ID" value="RKE43391.1"/>
    <property type="molecule type" value="Genomic_DNA"/>
</dbReference>
<proteinExistence type="predicted"/>
<sequence>MTTNGKPYCCLLSKLNRINLDLQLGVFATLTYSLLKYEIFFRFQYFW</sequence>
<dbReference type="AlphaFoldDB" id="A0A420AG68"/>
<evidence type="ECO:0000313" key="1">
    <source>
        <dbReference type="EMBL" id="RKE43391.1"/>
    </source>
</evidence>
<dbReference type="Proteomes" id="UP000286246">
    <property type="component" value="Unassembled WGS sequence"/>
</dbReference>